<dbReference type="Pfam" id="PF02518">
    <property type="entry name" value="HATPase_c"/>
    <property type="match status" value="1"/>
</dbReference>
<dbReference type="InterPro" id="IPR011006">
    <property type="entry name" value="CheY-like_superfamily"/>
</dbReference>
<dbReference type="RefSeq" id="WP_011734842.1">
    <property type="nucleotide sequence ID" value="NC_008609.1"/>
</dbReference>
<keyword evidence="10" id="KW-0808">Transferase</keyword>
<evidence type="ECO:0000313" key="10">
    <source>
        <dbReference type="EMBL" id="ABK98533.1"/>
    </source>
</evidence>
<dbReference type="GO" id="GO:0000155">
    <property type="term" value="F:phosphorelay sensor kinase activity"/>
    <property type="evidence" value="ECO:0007669"/>
    <property type="project" value="InterPro"/>
</dbReference>
<dbReference type="HOGENOM" id="CLU_000445_114_51_7"/>
<dbReference type="InterPro" id="IPR001610">
    <property type="entry name" value="PAC"/>
</dbReference>
<dbReference type="SMART" id="SM00086">
    <property type="entry name" value="PAC"/>
    <property type="match status" value="3"/>
</dbReference>
<dbReference type="PRINTS" id="PR00344">
    <property type="entry name" value="BCTRLSENSOR"/>
</dbReference>
<dbReference type="CDD" id="cd00156">
    <property type="entry name" value="REC"/>
    <property type="match status" value="1"/>
</dbReference>
<dbReference type="SUPFAM" id="SSF55785">
    <property type="entry name" value="PYP-like sensor domain (PAS domain)"/>
    <property type="match status" value="3"/>
</dbReference>
<dbReference type="InterPro" id="IPR013655">
    <property type="entry name" value="PAS_fold_3"/>
</dbReference>
<dbReference type="Proteomes" id="UP000006732">
    <property type="component" value="Chromosome"/>
</dbReference>
<dbReference type="EC" id="2.7.13.3" evidence="2"/>
<feature type="domain" description="PAS" evidence="8">
    <location>
        <begin position="296"/>
        <end position="366"/>
    </location>
</feature>
<dbReference type="SUPFAM" id="SSF52172">
    <property type="entry name" value="CheY-like"/>
    <property type="match status" value="1"/>
</dbReference>
<dbReference type="PANTHER" id="PTHR43065">
    <property type="entry name" value="SENSOR HISTIDINE KINASE"/>
    <property type="match status" value="1"/>
</dbReference>
<feature type="region of interest" description="Disordered" evidence="5">
    <location>
        <begin position="1"/>
        <end position="50"/>
    </location>
</feature>
<dbReference type="Pfam" id="PF00512">
    <property type="entry name" value="HisKA"/>
    <property type="match status" value="1"/>
</dbReference>
<dbReference type="Gene3D" id="3.30.565.10">
    <property type="entry name" value="Histidine kinase-like ATPase, C-terminal domain"/>
    <property type="match status" value="1"/>
</dbReference>
<evidence type="ECO:0000256" key="3">
    <source>
        <dbReference type="ARBA" id="ARBA00022553"/>
    </source>
</evidence>
<dbReference type="Gene3D" id="3.30.450.20">
    <property type="entry name" value="PAS domain"/>
    <property type="match status" value="3"/>
</dbReference>
<evidence type="ECO:0000256" key="4">
    <source>
        <dbReference type="PROSITE-ProRule" id="PRU00169"/>
    </source>
</evidence>
<dbReference type="PROSITE" id="PS50112">
    <property type="entry name" value="PAS"/>
    <property type="match status" value="2"/>
</dbReference>
<dbReference type="NCBIfam" id="TIGR00229">
    <property type="entry name" value="sensory_box"/>
    <property type="match status" value="3"/>
</dbReference>
<dbReference type="InterPro" id="IPR035965">
    <property type="entry name" value="PAS-like_dom_sf"/>
</dbReference>
<dbReference type="AlphaFoldDB" id="A1AMG3"/>
<keyword evidence="3 4" id="KW-0597">Phosphoprotein</keyword>
<evidence type="ECO:0000259" key="7">
    <source>
        <dbReference type="PROSITE" id="PS50110"/>
    </source>
</evidence>
<comment type="catalytic activity">
    <reaction evidence="1">
        <text>ATP + protein L-histidine = ADP + protein N-phospho-L-histidine.</text>
        <dbReference type="EC" id="2.7.13.3"/>
    </reaction>
</comment>
<feature type="modified residue" description="4-aspartylphosphate" evidence="4">
    <location>
        <position position="717"/>
    </location>
</feature>
<proteinExistence type="predicted"/>
<dbReference type="CDD" id="cd00082">
    <property type="entry name" value="HisKA"/>
    <property type="match status" value="1"/>
</dbReference>
<dbReference type="InterPro" id="IPR036097">
    <property type="entry name" value="HisK_dim/P_sf"/>
</dbReference>
<reference evidence="10 11" key="1">
    <citation type="submission" date="2006-10" db="EMBL/GenBank/DDBJ databases">
        <title>Complete sequence of chromosome of Pelobacter propionicus DSM 2379.</title>
        <authorList>
            <consortium name="US DOE Joint Genome Institute"/>
            <person name="Copeland A."/>
            <person name="Lucas S."/>
            <person name="Lapidus A."/>
            <person name="Barry K."/>
            <person name="Detter J.C."/>
            <person name="Glavina del Rio T."/>
            <person name="Hammon N."/>
            <person name="Israni S."/>
            <person name="Dalin E."/>
            <person name="Tice H."/>
            <person name="Pitluck S."/>
            <person name="Saunders E."/>
            <person name="Brettin T."/>
            <person name="Bruce D."/>
            <person name="Han C."/>
            <person name="Tapia R."/>
            <person name="Schmutz J."/>
            <person name="Larimer F."/>
            <person name="Land M."/>
            <person name="Hauser L."/>
            <person name="Kyrpides N."/>
            <person name="Kim E."/>
            <person name="Lovley D."/>
            <person name="Richardson P."/>
        </authorList>
    </citation>
    <scope>NUCLEOTIDE SEQUENCE [LARGE SCALE GENOMIC DNA]</scope>
    <source>
        <strain evidence="11">DSM 2379 / NBRC 103807 / OttBd1</strain>
    </source>
</reference>
<feature type="domain" description="Response regulatory" evidence="7">
    <location>
        <begin position="663"/>
        <end position="783"/>
    </location>
</feature>
<dbReference type="InterPro" id="IPR004358">
    <property type="entry name" value="Sig_transdc_His_kin-like_C"/>
</dbReference>
<dbReference type="Gene3D" id="3.40.50.2300">
    <property type="match status" value="1"/>
</dbReference>
<dbReference type="SMART" id="SM00091">
    <property type="entry name" value="PAS"/>
    <property type="match status" value="3"/>
</dbReference>
<dbReference type="PROSITE" id="PS50110">
    <property type="entry name" value="RESPONSE_REGULATORY"/>
    <property type="match status" value="1"/>
</dbReference>
<dbReference type="Pfam" id="PF13426">
    <property type="entry name" value="PAS_9"/>
    <property type="match status" value="2"/>
</dbReference>
<dbReference type="InterPro" id="IPR001789">
    <property type="entry name" value="Sig_transdc_resp-reg_receiver"/>
</dbReference>
<keyword evidence="11" id="KW-1185">Reference proteome</keyword>
<dbReference type="PROSITE" id="PS50109">
    <property type="entry name" value="HIS_KIN"/>
    <property type="match status" value="1"/>
</dbReference>
<dbReference type="InterPro" id="IPR000700">
    <property type="entry name" value="PAS-assoc_C"/>
</dbReference>
<dbReference type="Pfam" id="PF08447">
    <property type="entry name" value="PAS_3"/>
    <property type="match status" value="1"/>
</dbReference>
<dbReference type="InterPro" id="IPR003661">
    <property type="entry name" value="HisK_dim/P_dom"/>
</dbReference>
<dbReference type="InterPro" id="IPR000014">
    <property type="entry name" value="PAS"/>
</dbReference>
<feature type="domain" description="PAS" evidence="8">
    <location>
        <begin position="56"/>
        <end position="129"/>
    </location>
</feature>
<dbReference type="KEGG" id="ppd:Ppro_0904"/>
<dbReference type="SMART" id="SM00387">
    <property type="entry name" value="HATPase_c"/>
    <property type="match status" value="1"/>
</dbReference>
<dbReference type="InterPro" id="IPR003594">
    <property type="entry name" value="HATPase_dom"/>
</dbReference>
<sequence length="785" mass="87083">MKNHLCPPAGDATSGAPLTPQRNPAQPNEPPRNGSHRLPEREGGGRHCPQPGLKDILARYLDLFDLAPVGYVTISQGGTVVEANLTFAAMVGVQRDSLAGEPLERFITPEEHEAFLGRRTRLHESQERQSWEMRMLRDDGSTFWAQLQAIPEREGESWITLDDITARKRDESDLELKSFTLDNLAEEVLWLAADGTIWNINQVACEKLGYNRDELLNLSVMDINPQMTKEGWRSFWEELKQTGNLKLESSHRTRDGRCYPTEVVANYFNRNGFEYCYSIVRDITAHKNLEKALQDSEEQFRTLCNSAPIGIFSADREGNSILSNPRWEEIAGLSAAECIGKGWTRAIHPDDREEQAKTWLEAMSTGRVYSHEYRLLTPLGKTIWVRALANPIKDPDGTVLGYVWTVEDITELQQSRQEILKTQKLESLGVLAGGIAHDFNNILTAILGNISLARLQLNDTAKVTKRLEEAETATTRAKDLTRQLITFARGGEPLKKNIDVSSLLREATDFALHGSNVKCRFDLPDDIWMVEADEAQLSQVIHNLVFNAIQAMPGGGTISIGASNVVSQEGGRKFVKISVTDTGTGIPAHHMQQIFDPYFSTKENSIGLGLATCHSILKKHGGKIRAASTLGRGSTFLVSLPAADQADEAPSPSAAEGSNTRRHILVMDDEEMIRELAEAILTEFGYSVECVESGAQAIELYAARKEENRPFSAVILDLTIPGGIGGRETMEKLRSLDPHVRAIVSSGYSDDPVVANFREHGFSAVLSKPYRPQEMGRVLQELFAP</sequence>
<protein>
    <recommendedName>
        <fullName evidence="2">histidine kinase</fullName>
        <ecNumber evidence="2">2.7.13.3</ecNumber>
    </recommendedName>
</protein>
<dbReference type="SMART" id="SM00388">
    <property type="entry name" value="HisKA"/>
    <property type="match status" value="1"/>
</dbReference>
<dbReference type="SUPFAM" id="SSF47384">
    <property type="entry name" value="Homodimeric domain of signal transducing histidine kinase"/>
    <property type="match status" value="1"/>
</dbReference>
<dbReference type="CDD" id="cd00130">
    <property type="entry name" value="PAS"/>
    <property type="match status" value="3"/>
</dbReference>
<evidence type="ECO:0000256" key="1">
    <source>
        <dbReference type="ARBA" id="ARBA00000085"/>
    </source>
</evidence>
<dbReference type="SMART" id="SM00448">
    <property type="entry name" value="REC"/>
    <property type="match status" value="1"/>
</dbReference>
<dbReference type="EMBL" id="CP000482">
    <property type="protein sequence ID" value="ABK98533.1"/>
    <property type="molecule type" value="Genomic_DNA"/>
</dbReference>
<gene>
    <name evidence="10" type="ordered locus">Ppro_0904</name>
</gene>
<dbReference type="PANTHER" id="PTHR43065:SF42">
    <property type="entry name" value="TWO-COMPONENT SENSOR PPRA"/>
    <property type="match status" value="1"/>
</dbReference>
<evidence type="ECO:0000313" key="11">
    <source>
        <dbReference type="Proteomes" id="UP000006732"/>
    </source>
</evidence>
<dbReference type="PROSITE" id="PS50113">
    <property type="entry name" value="PAC"/>
    <property type="match status" value="1"/>
</dbReference>
<dbReference type="OrthoDB" id="9777714at2"/>
<evidence type="ECO:0000259" key="9">
    <source>
        <dbReference type="PROSITE" id="PS50113"/>
    </source>
</evidence>
<accession>A1AMG3</accession>
<feature type="domain" description="Histidine kinase" evidence="6">
    <location>
        <begin position="434"/>
        <end position="644"/>
    </location>
</feature>
<dbReference type="InterPro" id="IPR005467">
    <property type="entry name" value="His_kinase_dom"/>
</dbReference>
<evidence type="ECO:0000259" key="8">
    <source>
        <dbReference type="PROSITE" id="PS50112"/>
    </source>
</evidence>
<keyword evidence="10" id="KW-0418">Kinase</keyword>
<dbReference type="eggNOG" id="COG5000">
    <property type="taxonomic scope" value="Bacteria"/>
</dbReference>
<evidence type="ECO:0000256" key="5">
    <source>
        <dbReference type="SAM" id="MobiDB-lite"/>
    </source>
</evidence>
<evidence type="ECO:0000259" key="6">
    <source>
        <dbReference type="PROSITE" id="PS50109"/>
    </source>
</evidence>
<evidence type="ECO:0000256" key="2">
    <source>
        <dbReference type="ARBA" id="ARBA00012438"/>
    </source>
</evidence>
<dbReference type="eggNOG" id="COG0784">
    <property type="taxonomic scope" value="Bacteria"/>
</dbReference>
<feature type="domain" description="PAC" evidence="9">
    <location>
        <begin position="369"/>
        <end position="421"/>
    </location>
</feature>
<dbReference type="Gene3D" id="1.10.287.130">
    <property type="match status" value="1"/>
</dbReference>
<organism evidence="10 11">
    <name type="scientific">Pelobacter propionicus (strain DSM 2379 / NBRC 103807 / OttBd1)</name>
    <dbReference type="NCBI Taxonomy" id="338966"/>
    <lineage>
        <taxon>Bacteria</taxon>
        <taxon>Pseudomonadati</taxon>
        <taxon>Thermodesulfobacteriota</taxon>
        <taxon>Desulfuromonadia</taxon>
        <taxon>Desulfuromonadales</taxon>
        <taxon>Desulfuromonadaceae</taxon>
        <taxon>Pelobacter</taxon>
    </lineage>
</organism>
<dbReference type="SUPFAM" id="SSF55874">
    <property type="entry name" value="ATPase domain of HSP90 chaperone/DNA topoisomerase II/histidine kinase"/>
    <property type="match status" value="1"/>
</dbReference>
<dbReference type="STRING" id="338966.Ppro_0904"/>
<dbReference type="Pfam" id="PF00072">
    <property type="entry name" value="Response_reg"/>
    <property type="match status" value="1"/>
</dbReference>
<dbReference type="InterPro" id="IPR036890">
    <property type="entry name" value="HATPase_C_sf"/>
</dbReference>
<name>A1AMG3_PELPD</name>